<organism evidence="2 3">
    <name type="scientific">Dendrobium catenatum</name>
    <dbReference type="NCBI Taxonomy" id="906689"/>
    <lineage>
        <taxon>Eukaryota</taxon>
        <taxon>Viridiplantae</taxon>
        <taxon>Streptophyta</taxon>
        <taxon>Embryophyta</taxon>
        <taxon>Tracheophyta</taxon>
        <taxon>Spermatophyta</taxon>
        <taxon>Magnoliopsida</taxon>
        <taxon>Liliopsida</taxon>
        <taxon>Asparagales</taxon>
        <taxon>Orchidaceae</taxon>
        <taxon>Epidendroideae</taxon>
        <taxon>Malaxideae</taxon>
        <taxon>Dendrobiinae</taxon>
        <taxon>Dendrobium</taxon>
    </lineage>
</organism>
<keyword evidence="3" id="KW-1185">Reference proteome</keyword>
<reference evidence="2 3" key="2">
    <citation type="journal article" date="2017" name="Nature">
        <title>The Apostasia genome and the evolution of orchids.</title>
        <authorList>
            <person name="Zhang G.Q."/>
            <person name="Liu K.W."/>
            <person name="Li Z."/>
            <person name="Lohaus R."/>
            <person name="Hsiao Y.Y."/>
            <person name="Niu S.C."/>
            <person name="Wang J.Y."/>
            <person name="Lin Y.C."/>
            <person name="Xu Q."/>
            <person name="Chen L.J."/>
            <person name="Yoshida K."/>
            <person name="Fujiwara S."/>
            <person name="Wang Z.W."/>
            <person name="Zhang Y.Q."/>
            <person name="Mitsuda N."/>
            <person name="Wang M."/>
            <person name="Liu G.H."/>
            <person name="Pecoraro L."/>
            <person name="Huang H.X."/>
            <person name="Xiao X.J."/>
            <person name="Lin M."/>
            <person name="Wu X.Y."/>
            <person name="Wu W.L."/>
            <person name="Chen Y.Y."/>
            <person name="Chang S.B."/>
            <person name="Sakamoto S."/>
            <person name="Ohme-Takagi M."/>
            <person name="Yagi M."/>
            <person name="Zeng S.J."/>
            <person name="Shen C.Y."/>
            <person name="Yeh C.M."/>
            <person name="Luo Y.B."/>
            <person name="Tsai W.C."/>
            <person name="Van de Peer Y."/>
            <person name="Liu Z.J."/>
        </authorList>
    </citation>
    <scope>NUCLEOTIDE SEQUENCE [LARGE SCALE GENOMIC DNA]</scope>
    <source>
        <tissue evidence="2">The whole plant</tissue>
    </source>
</reference>
<feature type="region of interest" description="Disordered" evidence="1">
    <location>
        <begin position="1"/>
        <end position="21"/>
    </location>
</feature>
<accession>A0A2I0WV45</accession>
<evidence type="ECO:0000256" key="1">
    <source>
        <dbReference type="SAM" id="MobiDB-lite"/>
    </source>
</evidence>
<sequence>MSEPFSGTEVEADWAPTVEPSARAKRRTEIMIPCSCQNCRLRQMVPTSMTAAPPARLVKA</sequence>
<dbReference type="Proteomes" id="UP000233837">
    <property type="component" value="Unassembled WGS sequence"/>
</dbReference>
<name>A0A2I0WV45_9ASPA</name>
<gene>
    <name evidence="2" type="ORF">MA16_Dca000880</name>
</gene>
<evidence type="ECO:0000313" key="2">
    <source>
        <dbReference type="EMBL" id="PKU79534.1"/>
    </source>
</evidence>
<evidence type="ECO:0000313" key="3">
    <source>
        <dbReference type="Proteomes" id="UP000233837"/>
    </source>
</evidence>
<proteinExistence type="predicted"/>
<protein>
    <submittedName>
        <fullName evidence="2">Uncharacterized protein</fullName>
    </submittedName>
</protein>
<reference evidence="2 3" key="1">
    <citation type="journal article" date="2016" name="Sci. Rep.">
        <title>The Dendrobium catenatum Lindl. genome sequence provides insights into polysaccharide synthase, floral development and adaptive evolution.</title>
        <authorList>
            <person name="Zhang G.Q."/>
            <person name="Xu Q."/>
            <person name="Bian C."/>
            <person name="Tsai W.C."/>
            <person name="Yeh C.M."/>
            <person name="Liu K.W."/>
            <person name="Yoshida K."/>
            <person name="Zhang L.S."/>
            <person name="Chang S.B."/>
            <person name="Chen F."/>
            <person name="Shi Y."/>
            <person name="Su Y.Y."/>
            <person name="Zhang Y.Q."/>
            <person name="Chen L.J."/>
            <person name="Yin Y."/>
            <person name="Lin M."/>
            <person name="Huang H."/>
            <person name="Deng H."/>
            <person name="Wang Z.W."/>
            <person name="Zhu S.L."/>
            <person name="Zhao X."/>
            <person name="Deng C."/>
            <person name="Niu S.C."/>
            <person name="Huang J."/>
            <person name="Wang M."/>
            <person name="Liu G.H."/>
            <person name="Yang H.J."/>
            <person name="Xiao X.J."/>
            <person name="Hsiao Y.Y."/>
            <person name="Wu W.L."/>
            <person name="Chen Y.Y."/>
            <person name="Mitsuda N."/>
            <person name="Ohme-Takagi M."/>
            <person name="Luo Y.B."/>
            <person name="Van de Peer Y."/>
            <person name="Liu Z.J."/>
        </authorList>
    </citation>
    <scope>NUCLEOTIDE SEQUENCE [LARGE SCALE GENOMIC DNA]</scope>
    <source>
        <tissue evidence="2">The whole plant</tissue>
    </source>
</reference>
<dbReference type="AlphaFoldDB" id="A0A2I0WV45"/>
<dbReference type="EMBL" id="KZ502442">
    <property type="protein sequence ID" value="PKU79534.1"/>
    <property type="molecule type" value="Genomic_DNA"/>
</dbReference>